<feature type="region of interest" description="Disordered" evidence="1">
    <location>
        <begin position="153"/>
        <end position="182"/>
    </location>
</feature>
<sequence length="243" mass="25590">MPRPWRFVGSGSPSACNSARSACSTARSFGDSSWMPSAPTSTPRAGPDVRSQALLELEFATLEEALEIAAERAGEGLSDDEEGNAESVPDEEHPAIVIGTYSVHGSQYVDKADMVESMRPAEPASRLLGNHGEPDGKAFTIPEDKKDAQLLQAAAGAGRARDSAGRREEEHGKDKGQAAKKELGELEPELKATCSSGRRFVEMEGFSTGSECCCACAVHIGGPGGRGAVDGRRGLSWACLPRT</sequence>
<dbReference type="AlphaFoldDB" id="A0A7S0B5S5"/>
<feature type="compositionally biased region" description="Basic and acidic residues" evidence="1">
    <location>
        <begin position="159"/>
        <end position="182"/>
    </location>
</feature>
<name>A0A7S0B5S5_9DINO</name>
<reference evidence="2" key="1">
    <citation type="submission" date="2021-01" db="EMBL/GenBank/DDBJ databases">
        <authorList>
            <person name="Corre E."/>
            <person name="Pelletier E."/>
            <person name="Niang G."/>
            <person name="Scheremetjew M."/>
            <person name="Finn R."/>
            <person name="Kale V."/>
            <person name="Holt S."/>
            <person name="Cochrane G."/>
            <person name="Meng A."/>
            <person name="Brown T."/>
            <person name="Cohen L."/>
        </authorList>
    </citation>
    <scope>NUCLEOTIDE SEQUENCE</scope>
    <source>
        <strain evidence="2">Pbaha01</strain>
    </source>
</reference>
<protein>
    <submittedName>
        <fullName evidence="2">Uncharacterized protein</fullName>
    </submittedName>
</protein>
<feature type="region of interest" description="Disordered" evidence="1">
    <location>
        <begin position="26"/>
        <end position="48"/>
    </location>
</feature>
<gene>
    <name evidence="2" type="ORF">PBAH0796_LOCUS27735</name>
</gene>
<organism evidence="2">
    <name type="scientific">Pyrodinium bahamense</name>
    <dbReference type="NCBI Taxonomy" id="73915"/>
    <lineage>
        <taxon>Eukaryota</taxon>
        <taxon>Sar</taxon>
        <taxon>Alveolata</taxon>
        <taxon>Dinophyceae</taxon>
        <taxon>Gonyaulacales</taxon>
        <taxon>Pyrocystaceae</taxon>
        <taxon>Pyrodinium</taxon>
    </lineage>
</organism>
<feature type="compositionally biased region" description="Polar residues" evidence="1">
    <location>
        <begin position="26"/>
        <end position="43"/>
    </location>
</feature>
<evidence type="ECO:0000256" key="1">
    <source>
        <dbReference type="SAM" id="MobiDB-lite"/>
    </source>
</evidence>
<evidence type="ECO:0000313" key="2">
    <source>
        <dbReference type="EMBL" id="CAD8384047.1"/>
    </source>
</evidence>
<dbReference type="EMBL" id="HBEG01045640">
    <property type="protein sequence ID" value="CAD8384047.1"/>
    <property type="molecule type" value="Transcribed_RNA"/>
</dbReference>
<feature type="region of interest" description="Disordered" evidence="1">
    <location>
        <begin position="73"/>
        <end position="95"/>
    </location>
</feature>
<proteinExistence type="predicted"/>
<accession>A0A7S0B5S5</accession>